<organism evidence="1 2">
    <name type="scientific">Candidatus Blautia stercorigallinarum</name>
    <dbReference type="NCBI Taxonomy" id="2838501"/>
    <lineage>
        <taxon>Bacteria</taxon>
        <taxon>Bacillati</taxon>
        <taxon>Bacillota</taxon>
        <taxon>Clostridia</taxon>
        <taxon>Lachnospirales</taxon>
        <taxon>Lachnospiraceae</taxon>
        <taxon>Blautia</taxon>
    </lineage>
</organism>
<sequence>MLKKGILFQGLQGMKGGGHQDITYLFLYGLSRNILCRAKIRDMKREWREYLLEKADRSTYQSAAFWKMLKKEEKKCARIVLGLVEDLRNCNDGRAEKAWVCLRYLVRSGYRAEEGYLREKKEISFSGLWKLTGEGTGDLLLRSSRMCMCLIMAEEDHREIRTDREFFLFEDSIKKTEDLWNNEKKTERSESSGERKKELLYIFMPFNFWMNKVSAVGAGIERKERKVLT</sequence>
<protein>
    <submittedName>
        <fullName evidence="1">Uncharacterized protein</fullName>
    </submittedName>
</protein>
<accession>A0A9D1TEF6</accession>
<gene>
    <name evidence="1" type="ORF">H9747_03745</name>
</gene>
<name>A0A9D1TEF6_9FIRM</name>
<reference evidence="1" key="2">
    <citation type="submission" date="2021-04" db="EMBL/GenBank/DDBJ databases">
        <authorList>
            <person name="Gilroy R."/>
        </authorList>
    </citation>
    <scope>NUCLEOTIDE SEQUENCE</scope>
    <source>
        <strain evidence="1">CHK195-9823</strain>
    </source>
</reference>
<dbReference type="EMBL" id="DXIQ01000023">
    <property type="protein sequence ID" value="HIV38098.1"/>
    <property type="molecule type" value="Genomic_DNA"/>
</dbReference>
<dbReference type="Proteomes" id="UP000886814">
    <property type="component" value="Unassembled WGS sequence"/>
</dbReference>
<proteinExistence type="predicted"/>
<reference evidence="1" key="1">
    <citation type="journal article" date="2021" name="PeerJ">
        <title>Extensive microbial diversity within the chicken gut microbiome revealed by metagenomics and culture.</title>
        <authorList>
            <person name="Gilroy R."/>
            <person name="Ravi A."/>
            <person name="Getino M."/>
            <person name="Pursley I."/>
            <person name="Horton D.L."/>
            <person name="Alikhan N.F."/>
            <person name="Baker D."/>
            <person name="Gharbi K."/>
            <person name="Hall N."/>
            <person name="Watson M."/>
            <person name="Adriaenssens E.M."/>
            <person name="Foster-Nyarko E."/>
            <person name="Jarju S."/>
            <person name="Secka A."/>
            <person name="Antonio M."/>
            <person name="Oren A."/>
            <person name="Chaudhuri R.R."/>
            <person name="La Ragione R."/>
            <person name="Hildebrand F."/>
            <person name="Pallen M.J."/>
        </authorList>
    </citation>
    <scope>NUCLEOTIDE SEQUENCE</scope>
    <source>
        <strain evidence="1">CHK195-9823</strain>
    </source>
</reference>
<evidence type="ECO:0000313" key="1">
    <source>
        <dbReference type="EMBL" id="HIV38098.1"/>
    </source>
</evidence>
<comment type="caution">
    <text evidence="1">The sequence shown here is derived from an EMBL/GenBank/DDBJ whole genome shotgun (WGS) entry which is preliminary data.</text>
</comment>
<dbReference type="AlphaFoldDB" id="A0A9D1TEF6"/>
<evidence type="ECO:0000313" key="2">
    <source>
        <dbReference type="Proteomes" id="UP000886814"/>
    </source>
</evidence>